<keyword evidence="9" id="KW-0560">Oxidoreductase</keyword>
<evidence type="ECO:0000256" key="3">
    <source>
        <dbReference type="ARBA" id="ARBA00008056"/>
    </source>
</evidence>
<comment type="function">
    <text evidence="8">Involved in the regulation of shoot development and salicylic acid (SA) homeostasis.</text>
</comment>
<dbReference type="PROSITE" id="PS51471">
    <property type="entry name" value="FE2OG_OXY"/>
    <property type="match status" value="1"/>
</dbReference>
<dbReference type="SUPFAM" id="SSF51197">
    <property type="entry name" value="Clavaminate synthase-like"/>
    <property type="match status" value="1"/>
</dbReference>
<dbReference type="FunFam" id="2.60.120.330:FF:000015">
    <property type="entry name" value="Protein DMR6-LIKE OXYGENASE 1"/>
    <property type="match status" value="1"/>
</dbReference>
<comment type="subcellular location">
    <subcellularLocation>
        <location evidence="2">Cytoplasm</location>
    </subcellularLocation>
    <subcellularLocation>
        <location evidence="1">Nucleus</location>
    </subcellularLocation>
</comment>
<sequence length="357" mass="40269">MEEANKSVFNDCFTSAMSLTDSGVSRVPTRYILPPSERPMLGSSIDTDAINLPVIDLFHLHNPLLRPRVIHEIEMACKGFGFFQIINHGISSSVVKGAIDAATRFFDLPADEKMLLVSDSFHEPVRYGTSINHSTEKVHYWRDFIKHYSHPLSKWIDLWPSNPLCYKEKVGKYAEATHLLHKQLTEAILESLGLETNYLQEETKEGSQVMAVNCYPSCPEPEIALGMPPHSDYGSLTILLQSSQGLQIMDRNNNWVCVPYIEGALIVQLGDQVEVMSNGIYKSVVHRVTVNKDITRLSFASLHSLPMDMKVSPASKLVNENNPAAYGEFSFSDFLEYVSRNDITQKRFIETLKKNNL</sequence>
<dbReference type="GO" id="GO:0005634">
    <property type="term" value="C:nucleus"/>
    <property type="evidence" value="ECO:0007669"/>
    <property type="project" value="UniProtKB-SubCell"/>
</dbReference>
<keyword evidence="4" id="KW-0963">Cytoplasm</keyword>
<dbReference type="InterPro" id="IPR050295">
    <property type="entry name" value="Plant_2OG-oxidoreductases"/>
</dbReference>
<dbReference type="OMA" id="CIPKRYI"/>
<dbReference type="PANTHER" id="PTHR47991">
    <property type="entry name" value="OXOGLUTARATE/IRON-DEPENDENT DIOXYGENASE"/>
    <property type="match status" value="1"/>
</dbReference>
<reference evidence="12" key="1">
    <citation type="journal article" date="2015" name="Nat. Plants">
        <title>Genome expansion of Arabis alpina linked with retrotransposition and reduced symmetric DNA methylation.</title>
        <authorList>
            <person name="Willing E.M."/>
            <person name="Rawat V."/>
            <person name="Mandakova T."/>
            <person name="Maumus F."/>
            <person name="James G.V."/>
            <person name="Nordstroem K.J."/>
            <person name="Becker C."/>
            <person name="Warthmann N."/>
            <person name="Chica C."/>
            <person name="Szarzynska B."/>
            <person name="Zytnicki M."/>
            <person name="Albani M.C."/>
            <person name="Kiefer C."/>
            <person name="Bergonzi S."/>
            <person name="Castaings L."/>
            <person name="Mateos J.L."/>
            <person name="Berns M.C."/>
            <person name="Bujdoso N."/>
            <person name="Piofczyk T."/>
            <person name="de Lorenzo L."/>
            <person name="Barrero-Sicilia C."/>
            <person name="Mateos I."/>
            <person name="Piednoel M."/>
            <person name="Hagmann J."/>
            <person name="Chen-Min-Tao R."/>
            <person name="Iglesias-Fernandez R."/>
            <person name="Schuster S.C."/>
            <person name="Alonso-Blanco C."/>
            <person name="Roudier F."/>
            <person name="Carbonero P."/>
            <person name="Paz-Ares J."/>
            <person name="Davis S.J."/>
            <person name="Pecinka A."/>
            <person name="Quesneville H."/>
            <person name="Colot V."/>
            <person name="Lysak M.A."/>
            <person name="Weigel D."/>
            <person name="Coupland G."/>
            <person name="Schneeberger K."/>
        </authorList>
    </citation>
    <scope>NUCLEOTIDE SEQUENCE [LARGE SCALE GENOMIC DNA]</scope>
    <source>
        <strain evidence="12">cv. Pajares</strain>
    </source>
</reference>
<dbReference type="OrthoDB" id="627829at2759"/>
<evidence type="ECO:0000313" key="12">
    <source>
        <dbReference type="Proteomes" id="UP000029120"/>
    </source>
</evidence>
<dbReference type="eggNOG" id="KOG0143">
    <property type="taxonomic scope" value="Eukaryota"/>
</dbReference>
<evidence type="ECO:0000256" key="9">
    <source>
        <dbReference type="RuleBase" id="RU003682"/>
    </source>
</evidence>
<dbReference type="AlphaFoldDB" id="A0A087GWG8"/>
<evidence type="ECO:0000256" key="6">
    <source>
        <dbReference type="ARBA" id="ARBA00023004"/>
    </source>
</evidence>
<evidence type="ECO:0000313" key="11">
    <source>
        <dbReference type="EMBL" id="KFK34220.1"/>
    </source>
</evidence>
<dbReference type="EMBL" id="CM002873">
    <property type="protein sequence ID" value="KFK34220.1"/>
    <property type="molecule type" value="Genomic_DNA"/>
</dbReference>
<evidence type="ECO:0000256" key="2">
    <source>
        <dbReference type="ARBA" id="ARBA00004496"/>
    </source>
</evidence>
<keyword evidence="5 9" id="KW-0479">Metal-binding</keyword>
<organism evidence="11 12">
    <name type="scientific">Arabis alpina</name>
    <name type="common">Alpine rock-cress</name>
    <dbReference type="NCBI Taxonomy" id="50452"/>
    <lineage>
        <taxon>Eukaryota</taxon>
        <taxon>Viridiplantae</taxon>
        <taxon>Streptophyta</taxon>
        <taxon>Embryophyta</taxon>
        <taxon>Tracheophyta</taxon>
        <taxon>Spermatophyta</taxon>
        <taxon>Magnoliopsida</taxon>
        <taxon>eudicotyledons</taxon>
        <taxon>Gunneridae</taxon>
        <taxon>Pentapetalae</taxon>
        <taxon>rosids</taxon>
        <taxon>malvids</taxon>
        <taxon>Brassicales</taxon>
        <taxon>Brassicaceae</taxon>
        <taxon>Arabideae</taxon>
        <taxon>Arabis</taxon>
    </lineage>
</organism>
<evidence type="ECO:0000256" key="1">
    <source>
        <dbReference type="ARBA" id="ARBA00004123"/>
    </source>
</evidence>
<evidence type="ECO:0000256" key="5">
    <source>
        <dbReference type="ARBA" id="ARBA00022723"/>
    </source>
</evidence>
<evidence type="ECO:0000256" key="7">
    <source>
        <dbReference type="ARBA" id="ARBA00023242"/>
    </source>
</evidence>
<dbReference type="InterPro" id="IPR026992">
    <property type="entry name" value="DIOX_N"/>
</dbReference>
<protein>
    <recommendedName>
        <fullName evidence="10">Fe2OG dioxygenase domain-containing protein</fullName>
    </recommendedName>
</protein>
<dbReference type="InterPro" id="IPR044861">
    <property type="entry name" value="IPNS-like_FE2OG_OXY"/>
</dbReference>
<name>A0A087GWG8_ARAAL</name>
<dbReference type="Pfam" id="PF03171">
    <property type="entry name" value="2OG-FeII_Oxy"/>
    <property type="match status" value="1"/>
</dbReference>
<comment type="similarity">
    <text evidence="3 9">Belongs to the iron/ascorbate-dependent oxidoreductase family.</text>
</comment>
<gene>
    <name evidence="11" type="ordered locus">AALP_Aa5g116300</name>
</gene>
<dbReference type="Proteomes" id="UP000029120">
    <property type="component" value="Chromosome 5"/>
</dbReference>
<dbReference type="GO" id="GO:0016491">
    <property type="term" value="F:oxidoreductase activity"/>
    <property type="evidence" value="ECO:0007669"/>
    <property type="project" value="UniProtKB-KW"/>
</dbReference>
<evidence type="ECO:0000256" key="8">
    <source>
        <dbReference type="ARBA" id="ARBA00059922"/>
    </source>
</evidence>
<dbReference type="Pfam" id="PF14226">
    <property type="entry name" value="DIOX_N"/>
    <property type="match status" value="1"/>
</dbReference>
<accession>A0A087GWG8</accession>
<dbReference type="Gene3D" id="2.60.120.330">
    <property type="entry name" value="B-lactam Antibiotic, Isopenicillin N Synthase, Chain"/>
    <property type="match status" value="1"/>
</dbReference>
<keyword evidence="12" id="KW-1185">Reference proteome</keyword>
<feature type="domain" description="Fe2OG dioxygenase" evidence="10">
    <location>
        <begin position="206"/>
        <end position="305"/>
    </location>
</feature>
<proteinExistence type="inferred from homology"/>
<evidence type="ECO:0000259" key="10">
    <source>
        <dbReference type="PROSITE" id="PS51471"/>
    </source>
</evidence>
<keyword evidence="6 9" id="KW-0408">Iron</keyword>
<evidence type="ECO:0000256" key="4">
    <source>
        <dbReference type="ARBA" id="ARBA00022490"/>
    </source>
</evidence>
<keyword evidence="7" id="KW-0539">Nucleus</keyword>
<dbReference type="GO" id="GO:0046872">
    <property type="term" value="F:metal ion binding"/>
    <property type="evidence" value="ECO:0007669"/>
    <property type="project" value="UniProtKB-KW"/>
</dbReference>
<dbReference type="Gramene" id="KFK34220">
    <property type="protein sequence ID" value="KFK34220"/>
    <property type="gene ID" value="AALP_AA5G116300"/>
</dbReference>
<dbReference type="InterPro" id="IPR027443">
    <property type="entry name" value="IPNS-like_sf"/>
</dbReference>
<dbReference type="GO" id="GO:0005737">
    <property type="term" value="C:cytoplasm"/>
    <property type="evidence" value="ECO:0007669"/>
    <property type="project" value="UniProtKB-SubCell"/>
</dbReference>
<dbReference type="InterPro" id="IPR005123">
    <property type="entry name" value="Oxoglu/Fe-dep_dioxygenase_dom"/>
</dbReference>